<gene>
    <name evidence="13" type="ORF">CWI80_10950</name>
</gene>
<keyword evidence="7 8" id="KW-0998">Cell outer membrane</keyword>
<organism evidence="13 14">
    <name type="scientific">Pseudidiomarina sediminum</name>
    <dbReference type="NCBI Taxonomy" id="431675"/>
    <lineage>
        <taxon>Bacteria</taxon>
        <taxon>Pseudomonadati</taxon>
        <taxon>Pseudomonadota</taxon>
        <taxon>Gammaproteobacteria</taxon>
        <taxon>Alteromonadales</taxon>
        <taxon>Idiomarinaceae</taxon>
        <taxon>Pseudidiomarina</taxon>
    </lineage>
</organism>
<evidence type="ECO:0000256" key="5">
    <source>
        <dbReference type="ARBA" id="ARBA00023077"/>
    </source>
</evidence>
<comment type="subcellular location">
    <subcellularLocation>
        <location evidence="1 8">Cell outer membrane</location>
        <topology evidence="1 8">Multi-pass membrane protein</topology>
    </subcellularLocation>
</comment>
<keyword evidence="4 8" id="KW-0812">Transmembrane</keyword>
<dbReference type="Pfam" id="PF07715">
    <property type="entry name" value="Plug"/>
    <property type="match status" value="1"/>
</dbReference>
<name>A0A432Z0L7_9GAMM</name>
<dbReference type="RefSeq" id="WP_026860775.1">
    <property type="nucleotide sequence ID" value="NZ_PIQE01000004.1"/>
</dbReference>
<dbReference type="InterPro" id="IPR039426">
    <property type="entry name" value="TonB-dep_rcpt-like"/>
</dbReference>
<dbReference type="PANTHER" id="PTHR47234">
    <property type="match status" value="1"/>
</dbReference>
<evidence type="ECO:0000256" key="1">
    <source>
        <dbReference type="ARBA" id="ARBA00004571"/>
    </source>
</evidence>
<evidence type="ECO:0000256" key="9">
    <source>
        <dbReference type="RuleBase" id="RU003357"/>
    </source>
</evidence>
<dbReference type="CDD" id="cd01347">
    <property type="entry name" value="ligand_gated_channel"/>
    <property type="match status" value="1"/>
</dbReference>
<protein>
    <submittedName>
        <fullName evidence="13">TonB-dependent receptor</fullName>
    </submittedName>
</protein>
<sequence length="806" mass="87417">MYSKNKTLLAMVSSGALAAFASAPVVTFAQDQDNASVQAEERIQVVGSRLSMRTATDGAAPVDIISGEELTASGITETARALQYAVPSFNFPSSSITDGSDAVRPASLRGLSPDHTLVLVNGKRRHMSALVHLNGTTGRGSSNVDLNAIPISSIKRIEVLRDGAAALYGSDAIAGVINIVLKDQSEGGSITANGGQTYEGDGEQYKVHGNAGFKLGDDGHITVAAEYHHKNKTNRAGLDPRQQYPLVDGELDPREETFDRLNHHVGDASFENKALFVNAGIGLGEGELYAFGGVSERSSQSGAFYRRALDSRNIIEIYPDGFLPLLSPETQDVSGYFGYRFNLAGWDVDASAGYGESEFQYRLENSLNASIGPTSQTRFDAGTLTTDEFSTTIDFQRFFPFVNNSDLAVGFGVSYRENSYRIGAGEEASYINGGYDGRSGGSQGFTGFKPESEVDQSRDNTGIYVELENMLTANFQWGAAVRYEDYSDFGSNTSWKLSGRYDLNDQWALRATTNTGFRAPSVQQLYFSNISTLFVDRGDGPQPEQSGTFNNISSVATALGIEGLEPEESQSFSAGLVFNGYEGFTLTIDAFQIAIDDRIILSGDLSPQDSAAVADALAASGADNARFFVNAVDTTTRGVDVVASQVFNLDEMGELRAQLAYGYNKTEIDDVNLPSLLDGLEDNLFDGVERTRMTRSVPRNSGSLAFTHTLGDLETRIAFNYFGDYVLENNQGVQTEFGAKWVTDISAKYRLDAQWSLSAGVQNLFDEYPDKQRPASQFNGIFMYPNTNAPFGFNGGYYYAEVTYAF</sequence>
<dbReference type="AlphaFoldDB" id="A0A432Z0L7"/>
<evidence type="ECO:0000256" key="3">
    <source>
        <dbReference type="ARBA" id="ARBA00022452"/>
    </source>
</evidence>
<dbReference type="PANTHER" id="PTHR47234:SF3">
    <property type="entry name" value="SECRETIN_TONB SHORT N-TERMINAL DOMAIN-CONTAINING PROTEIN"/>
    <property type="match status" value="1"/>
</dbReference>
<dbReference type="STRING" id="1122124.GCA_000423165_02066"/>
<feature type="signal peptide" evidence="10">
    <location>
        <begin position="1"/>
        <end position="18"/>
    </location>
</feature>
<evidence type="ECO:0000313" key="14">
    <source>
        <dbReference type="Proteomes" id="UP000287022"/>
    </source>
</evidence>
<keyword evidence="10" id="KW-0732">Signal</keyword>
<dbReference type="InterPro" id="IPR000531">
    <property type="entry name" value="Beta-barrel_TonB"/>
</dbReference>
<keyword evidence="6 8" id="KW-0472">Membrane</keyword>
<feature type="domain" description="TonB-dependent receptor plug" evidence="12">
    <location>
        <begin position="57"/>
        <end position="176"/>
    </location>
</feature>
<evidence type="ECO:0000259" key="11">
    <source>
        <dbReference type="Pfam" id="PF00593"/>
    </source>
</evidence>
<dbReference type="GO" id="GO:0009279">
    <property type="term" value="C:cell outer membrane"/>
    <property type="evidence" value="ECO:0007669"/>
    <property type="project" value="UniProtKB-SubCell"/>
</dbReference>
<feature type="domain" description="TonB-dependent receptor-like beta-barrel" evidence="11">
    <location>
        <begin position="327"/>
        <end position="764"/>
    </location>
</feature>
<keyword evidence="3 8" id="KW-1134">Transmembrane beta strand</keyword>
<dbReference type="Pfam" id="PF00593">
    <property type="entry name" value="TonB_dep_Rec_b-barrel"/>
    <property type="match status" value="1"/>
</dbReference>
<keyword evidence="14" id="KW-1185">Reference proteome</keyword>
<keyword evidence="5 9" id="KW-0798">TonB box</keyword>
<evidence type="ECO:0000256" key="2">
    <source>
        <dbReference type="ARBA" id="ARBA00022448"/>
    </source>
</evidence>
<comment type="caution">
    <text evidence="13">The sequence shown here is derived from an EMBL/GenBank/DDBJ whole genome shotgun (WGS) entry which is preliminary data.</text>
</comment>
<evidence type="ECO:0000313" key="13">
    <source>
        <dbReference type="EMBL" id="RUO69733.1"/>
    </source>
</evidence>
<accession>A0A432Z0L7</accession>
<reference evidence="14" key="1">
    <citation type="journal article" date="2018" name="Front. Microbiol.">
        <title>Genome-Based Analysis Reveals the Taxonomy and Diversity of the Family Idiomarinaceae.</title>
        <authorList>
            <person name="Liu Y."/>
            <person name="Lai Q."/>
            <person name="Shao Z."/>
        </authorList>
    </citation>
    <scope>NUCLEOTIDE SEQUENCE [LARGE SCALE GENOMIC DNA]</scope>
    <source>
        <strain evidence="14">c121</strain>
    </source>
</reference>
<evidence type="ECO:0000256" key="8">
    <source>
        <dbReference type="PROSITE-ProRule" id="PRU01360"/>
    </source>
</evidence>
<dbReference type="Gene3D" id="2.40.170.20">
    <property type="entry name" value="TonB-dependent receptor, beta-barrel domain"/>
    <property type="match status" value="1"/>
</dbReference>
<dbReference type="SUPFAM" id="SSF56935">
    <property type="entry name" value="Porins"/>
    <property type="match status" value="1"/>
</dbReference>
<evidence type="ECO:0000256" key="10">
    <source>
        <dbReference type="SAM" id="SignalP"/>
    </source>
</evidence>
<dbReference type="InterPro" id="IPR037066">
    <property type="entry name" value="Plug_dom_sf"/>
</dbReference>
<feature type="chain" id="PRO_5019301628" evidence="10">
    <location>
        <begin position="19"/>
        <end position="806"/>
    </location>
</feature>
<dbReference type="InterPro" id="IPR012910">
    <property type="entry name" value="Plug_dom"/>
</dbReference>
<dbReference type="PROSITE" id="PS52016">
    <property type="entry name" value="TONB_DEPENDENT_REC_3"/>
    <property type="match status" value="1"/>
</dbReference>
<dbReference type="InterPro" id="IPR036942">
    <property type="entry name" value="Beta-barrel_TonB_sf"/>
</dbReference>
<evidence type="ECO:0000259" key="12">
    <source>
        <dbReference type="Pfam" id="PF07715"/>
    </source>
</evidence>
<evidence type="ECO:0000256" key="6">
    <source>
        <dbReference type="ARBA" id="ARBA00023136"/>
    </source>
</evidence>
<dbReference type="Gene3D" id="2.170.130.10">
    <property type="entry name" value="TonB-dependent receptor, plug domain"/>
    <property type="match status" value="1"/>
</dbReference>
<evidence type="ECO:0000256" key="7">
    <source>
        <dbReference type="ARBA" id="ARBA00023237"/>
    </source>
</evidence>
<keyword evidence="13" id="KW-0675">Receptor</keyword>
<keyword evidence="2 8" id="KW-0813">Transport</keyword>
<proteinExistence type="inferred from homology"/>
<evidence type="ECO:0000256" key="4">
    <source>
        <dbReference type="ARBA" id="ARBA00022692"/>
    </source>
</evidence>
<comment type="similarity">
    <text evidence="8 9">Belongs to the TonB-dependent receptor family.</text>
</comment>
<dbReference type="EMBL" id="PIQE01000004">
    <property type="protein sequence ID" value="RUO69733.1"/>
    <property type="molecule type" value="Genomic_DNA"/>
</dbReference>
<dbReference type="Proteomes" id="UP000287022">
    <property type="component" value="Unassembled WGS sequence"/>
</dbReference>